<name>D1PEH5_9BACT</name>
<evidence type="ECO:0000313" key="1">
    <source>
        <dbReference type="EMBL" id="EFB34904.1"/>
    </source>
</evidence>
<keyword evidence="2" id="KW-1185">Reference proteome</keyword>
<evidence type="ECO:0000313" key="2">
    <source>
        <dbReference type="Proteomes" id="UP000004477"/>
    </source>
</evidence>
<gene>
    <name evidence="1" type="ORF">PREVCOP_05623</name>
</gene>
<reference evidence="1" key="1">
    <citation type="submission" date="2009-11" db="EMBL/GenBank/DDBJ databases">
        <authorList>
            <person name="Weinstock G."/>
            <person name="Sodergren E."/>
            <person name="Clifton S."/>
            <person name="Fulton L."/>
            <person name="Fulton B."/>
            <person name="Courtney L."/>
            <person name="Fronick C."/>
            <person name="Harrison M."/>
            <person name="Strong C."/>
            <person name="Farmer C."/>
            <person name="Delahaunty K."/>
            <person name="Markovic C."/>
            <person name="Hall O."/>
            <person name="Minx P."/>
            <person name="Tomlinson C."/>
            <person name="Mitreva M."/>
            <person name="Nelson J."/>
            <person name="Hou S."/>
            <person name="Wollam A."/>
            <person name="Pepin K.H."/>
            <person name="Johnson M."/>
            <person name="Bhonagiri V."/>
            <person name="Nash W.E."/>
            <person name="Warren W."/>
            <person name="Chinwalla A."/>
            <person name="Mardis E.R."/>
            <person name="Wilson R.K."/>
        </authorList>
    </citation>
    <scope>NUCLEOTIDE SEQUENCE [LARGE SCALE GENOMIC DNA]</scope>
    <source>
        <strain evidence="1">DSM 18205</strain>
    </source>
</reference>
<organism evidence="1 2">
    <name type="scientific">Segatella copri DSM 18205</name>
    <dbReference type="NCBI Taxonomy" id="537011"/>
    <lineage>
        <taxon>Bacteria</taxon>
        <taxon>Pseudomonadati</taxon>
        <taxon>Bacteroidota</taxon>
        <taxon>Bacteroidia</taxon>
        <taxon>Bacteroidales</taxon>
        <taxon>Prevotellaceae</taxon>
        <taxon>Segatella</taxon>
    </lineage>
</organism>
<protein>
    <submittedName>
        <fullName evidence="1">Uncharacterized protein</fullName>
    </submittedName>
</protein>
<dbReference type="STRING" id="537011.PREVCOP_05623"/>
<dbReference type="Proteomes" id="UP000004477">
    <property type="component" value="Unassembled WGS sequence"/>
</dbReference>
<dbReference type="HOGENOM" id="CLU_2900406_0_0_10"/>
<dbReference type="PaxDb" id="537011-PREVCOP_05623"/>
<comment type="caution">
    <text evidence="1">The sequence shown here is derived from an EMBL/GenBank/DDBJ whole genome shotgun (WGS) entry which is preliminary data.</text>
</comment>
<sequence length="62" mass="7041">MAGKGMLAEKSGDWLYLLELDVYYVSLLINWKLGTSSDLSERDGSGRLHNVYIYTAQVRPFV</sequence>
<dbReference type="EMBL" id="ACBX02000023">
    <property type="protein sequence ID" value="EFB34904.1"/>
    <property type="molecule type" value="Genomic_DNA"/>
</dbReference>
<dbReference type="AlphaFoldDB" id="D1PEH5"/>
<accession>D1PEH5</accession>
<proteinExistence type="predicted"/>